<dbReference type="OrthoDB" id="2139127at2759"/>
<dbReference type="GO" id="GO:0003676">
    <property type="term" value="F:nucleic acid binding"/>
    <property type="evidence" value="ECO:0007669"/>
    <property type="project" value="InterPro"/>
</dbReference>
<feature type="domain" description="RNase H type-1" evidence="1">
    <location>
        <begin position="113"/>
        <end position="200"/>
    </location>
</feature>
<evidence type="ECO:0000313" key="2">
    <source>
        <dbReference type="Proteomes" id="UP000515121"/>
    </source>
</evidence>
<dbReference type="SUPFAM" id="SSF53098">
    <property type="entry name" value="Ribonuclease H-like"/>
    <property type="match status" value="1"/>
</dbReference>
<reference evidence="3" key="1">
    <citation type="submission" date="2025-08" db="UniProtKB">
        <authorList>
            <consortium name="RefSeq"/>
        </authorList>
    </citation>
    <scope>IDENTIFICATION</scope>
    <source>
        <tissue evidence="3">Fruit stalk</tissue>
    </source>
</reference>
<dbReference type="KEGG" id="dzi:111292444"/>
<sequence length="243" mass="28397">MDPDTRLKNTRVTYQRATITPFHDIIRKEIEKAIQGIIIAKFFTDRATEDYESMKLDFSDEELMAISGIKDKDEEETWRMYFDGATNVMGHEIEALLISLTEYYYPMIARLNFNCTNNVTEYEACAMRLHAALVRKIETLKVSRDLTLVIYQLKNEWETRDSKLIPYHKYILELCKQFESIKFKHLPCEDNQIVNALATLAAMVQLGNIAEIQPIKLDVRDMPVHCANLEEEKDGNPWYIDIM</sequence>
<evidence type="ECO:0000313" key="3">
    <source>
        <dbReference type="RefSeq" id="XP_022740577.1"/>
    </source>
</evidence>
<dbReference type="Pfam" id="PF13456">
    <property type="entry name" value="RVT_3"/>
    <property type="match status" value="1"/>
</dbReference>
<dbReference type="PANTHER" id="PTHR48475">
    <property type="entry name" value="RIBONUCLEASE H"/>
    <property type="match status" value="1"/>
</dbReference>
<keyword evidence="2" id="KW-1185">Reference proteome</keyword>
<proteinExistence type="predicted"/>
<accession>A0A6P5YJT3</accession>
<dbReference type="InterPro" id="IPR012337">
    <property type="entry name" value="RNaseH-like_sf"/>
</dbReference>
<dbReference type="InterPro" id="IPR002156">
    <property type="entry name" value="RNaseH_domain"/>
</dbReference>
<protein>
    <submittedName>
        <fullName evidence="3">Uncharacterized protein LOC111292444</fullName>
    </submittedName>
</protein>
<dbReference type="RefSeq" id="XP_022740577.1">
    <property type="nucleotide sequence ID" value="XM_022884842.1"/>
</dbReference>
<dbReference type="GeneID" id="111292444"/>
<evidence type="ECO:0000259" key="1">
    <source>
        <dbReference type="Pfam" id="PF13456"/>
    </source>
</evidence>
<dbReference type="PANTHER" id="PTHR48475:SF1">
    <property type="entry name" value="RNASE H TYPE-1 DOMAIN-CONTAINING PROTEIN"/>
    <property type="match status" value="1"/>
</dbReference>
<dbReference type="InterPro" id="IPR036397">
    <property type="entry name" value="RNaseH_sf"/>
</dbReference>
<dbReference type="CDD" id="cd09279">
    <property type="entry name" value="RNase_HI_like"/>
    <property type="match status" value="1"/>
</dbReference>
<dbReference type="Gene3D" id="3.30.420.10">
    <property type="entry name" value="Ribonuclease H-like superfamily/Ribonuclease H"/>
    <property type="match status" value="1"/>
</dbReference>
<dbReference type="Proteomes" id="UP000515121">
    <property type="component" value="Unplaced"/>
</dbReference>
<name>A0A6P5YJT3_DURZI</name>
<organism evidence="2 3">
    <name type="scientific">Durio zibethinus</name>
    <name type="common">Durian</name>
    <dbReference type="NCBI Taxonomy" id="66656"/>
    <lineage>
        <taxon>Eukaryota</taxon>
        <taxon>Viridiplantae</taxon>
        <taxon>Streptophyta</taxon>
        <taxon>Embryophyta</taxon>
        <taxon>Tracheophyta</taxon>
        <taxon>Spermatophyta</taxon>
        <taxon>Magnoliopsida</taxon>
        <taxon>eudicotyledons</taxon>
        <taxon>Gunneridae</taxon>
        <taxon>Pentapetalae</taxon>
        <taxon>rosids</taxon>
        <taxon>malvids</taxon>
        <taxon>Malvales</taxon>
        <taxon>Malvaceae</taxon>
        <taxon>Helicteroideae</taxon>
        <taxon>Durio</taxon>
    </lineage>
</organism>
<gene>
    <name evidence="3" type="primary">LOC111292444</name>
</gene>
<dbReference type="GO" id="GO:0004523">
    <property type="term" value="F:RNA-DNA hybrid ribonuclease activity"/>
    <property type="evidence" value="ECO:0007669"/>
    <property type="project" value="InterPro"/>
</dbReference>
<dbReference type="AlphaFoldDB" id="A0A6P5YJT3"/>